<keyword evidence="4 5" id="KW-0472">Membrane</keyword>
<gene>
    <name evidence="7" type="ORF">IAC76_06160</name>
</gene>
<comment type="subcellular location">
    <subcellularLocation>
        <location evidence="1">Membrane</location>
        <topology evidence="1">Multi-pass membrane protein</topology>
    </subcellularLocation>
</comment>
<dbReference type="InterPro" id="IPR007829">
    <property type="entry name" value="TM2"/>
</dbReference>
<protein>
    <submittedName>
        <fullName evidence="7">TM2 domain-containing protein</fullName>
    </submittedName>
</protein>
<evidence type="ECO:0000256" key="1">
    <source>
        <dbReference type="ARBA" id="ARBA00004141"/>
    </source>
</evidence>
<keyword evidence="2 5" id="KW-0812">Transmembrane</keyword>
<reference evidence="7" key="1">
    <citation type="submission" date="2020-10" db="EMBL/GenBank/DDBJ databases">
        <authorList>
            <person name="Gilroy R."/>
        </authorList>
    </citation>
    <scope>NUCLEOTIDE SEQUENCE</scope>
    <source>
        <strain evidence="7">10192</strain>
    </source>
</reference>
<dbReference type="AlphaFoldDB" id="A0A9D9GXR9"/>
<evidence type="ECO:0000259" key="6">
    <source>
        <dbReference type="Pfam" id="PF05154"/>
    </source>
</evidence>
<dbReference type="EMBL" id="JADIND010000131">
    <property type="protein sequence ID" value="MBO8430955.1"/>
    <property type="molecule type" value="Genomic_DNA"/>
</dbReference>
<reference evidence="7" key="2">
    <citation type="journal article" date="2021" name="PeerJ">
        <title>Extensive microbial diversity within the chicken gut microbiome revealed by metagenomics and culture.</title>
        <authorList>
            <person name="Gilroy R."/>
            <person name="Ravi A."/>
            <person name="Getino M."/>
            <person name="Pursley I."/>
            <person name="Horton D.L."/>
            <person name="Alikhan N.F."/>
            <person name="Baker D."/>
            <person name="Gharbi K."/>
            <person name="Hall N."/>
            <person name="Watson M."/>
            <person name="Adriaenssens E.M."/>
            <person name="Foster-Nyarko E."/>
            <person name="Jarju S."/>
            <person name="Secka A."/>
            <person name="Antonio M."/>
            <person name="Oren A."/>
            <person name="Chaudhuri R.R."/>
            <person name="La Ragione R."/>
            <person name="Hildebrand F."/>
            <person name="Pallen M.J."/>
        </authorList>
    </citation>
    <scope>NUCLEOTIDE SEQUENCE</scope>
    <source>
        <strain evidence="7">10192</strain>
    </source>
</reference>
<comment type="caution">
    <text evidence="7">The sequence shown here is derived from an EMBL/GenBank/DDBJ whole genome shotgun (WGS) entry which is preliminary data.</text>
</comment>
<evidence type="ECO:0000256" key="4">
    <source>
        <dbReference type="ARBA" id="ARBA00023136"/>
    </source>
</evidence>
<feature type="transmembrane region" description="Helical" evidence="5">
    <location>
        <begin position="34"/>
        <end position="59"/>
    </location>
</feature>
<evidence type="ECO:0000256" key="2">
    <source>
        <dbReference type="ARBA" id="ARBA00022692"/>
    </source>
</evidence>
<dbReference type="GO" id="GO:0016020">
    <property type="term" value="C:membrane"/>
    <property type="evidence" value="ECO:0007669"/>
    <property type="project" value="UniProtKB-SubCell"/>
</dbReference>
<accession>A0A9D9GXR9</accession>
<evidence type="ECO:0000313" key="8">
    <source>
        <dbReference type="Proteomes" id="UP000823632"/>
    </source>
</evidence>
<feature type="transmembrane region" description="Helical" evidence="5">
    <location>
        <begin position="80"/>
        <end position="99"/>
    </location>
</feature>
<proteinExistence type="predicted"/>
<dbReference type="Proteomes" id="UP000823632">
    <property type="component" value="Unassembled WGS sequence"/>
</dbReference>
<dbReference type="PANTHER" id="PTHR21016:SF25">
    <property type="entry name" value="TM2 DOMAIN-CONTAINING PROTEIN DDB_G0277895-RELATED"/>
    <property type="match status" value="1"/>
</dbReference>
<evidence type="ECO:0000256" key="5">
    <source>
        <dbReference type="SAM" id="Phobius"/>
    </source>
</evidence>
<feature type="domain" description="TM2" evidence="6">
    <location>
        <begin position="10"/>
        <end position="58"/>
    </location>
</feature>
<dbReference type="PANTHER" id="PTHR21016">
    <property type="entry name" value="BETA-AMYLOID BINDING PROTEIN-RELATED"/>
    <property type="match status" value="1"/>
</dbReference>
<organism evidence="7 8">
    <name type="scientific">Candidatus Scatousia excrementipullorum</name>
    <dbReference type="NCBI Taxonomy" id="2840936"/>
    <lineage>
        <taxon>Bacteria</taxon>
        <taxon>Candidatus Scatousia</taxon>
    </lineage>
</organism>
<evidence type="ECO:0000256" key="3">
    <source>
        <dbReference type="ARBA" id="ARBA00022989"/>
    </source>
</evidence>
<sequence>MSNEIQPTKQRSFSITLLLCFLLGWLGVHRYYTGYIGLGILQTLTLGGCGIWSIIDLIAITFDRYKDSSGQPLEDYNKNLGYAVLIVFAILLIISYATAMK</sequence>
<feature type="transmembrane region" description="Helical" evidence="5">
    <location>
        <begin position="12"/>
        <end position="28"/>
    </location>
</feature>
<dbReference type="Pfam" id="PF05154">
    <property type="entry name" value="TM2"/>
    <property type="match status" value="1"/>
</dbReference>
<dbReference type="InterPro" id="IPR050932">
    <property type="entry name" value="TM2D1-3-like"/>
</dbReference>
<evidence type="ECO:0000313" key="7">
    <source>
        <dbReference type="EMBL" id="MBO8430955.1"/>
    </source>
</evidence>
<keyword evidence="3 5" id="KW-1133">Transmembrane helix</keyword>
<name>A0A9D9GXR9_9BACT</name>